<name>A0A7W9M0F7_9PSEU</name>
<sequence>MLGHRDGATLTALPWDRDPRWIIDWLTYHLASLPALDQVRGGDSRGYDDMPYYRVRPGHLLRSEDIGLARVDQADAAFAALERLGTAGSLRVQVGIPNALDLAIFAFGSMEAGCEWLPVVQAAVVDEVVGLVARWGDRLQLQLETPAVLVAYHLTPEPAWPVVTGRITAQVAEVLAAAPDTRWVLHLCYGDLEHVPVFTPTDLRSAVVFLNALVDVLAERGVPMPTVHLPIASGDSPPSTDPAFFDALRGLRPGVEIIAGVVAEDNPDETRQALKLTVDALGRPVAGVAAACGYGRRTEPAAAANLKLATQLATEWSAR</sequence>
<dbReference type="Proteomes" id="UP000552097">
    <property type="component" value="Unassembled WGS sequence"/>
</dbReference>
<dbReference type="InterPro" id="IPR038071">
    <property type="entry name" value="UROD/MetE-like_sf"/>
</dbReference>
<evidence type="ECO:0000313" key="1">
    <source>
        <dbReference type="EMBL" id="MBB5802904.1"/>
    </source>
</evidence>
<comment type="caution">
    <text evidence="1">The sequence shown here is derived from an EMBL/GenBank/DDBJ whole genome shotgun (WGS) entry which is preliminary data.</text>
</comment>
<dbReference type="AlphaFoldDB" id="A0A7W9M0F7"/>
<evidence type="ECO:0008006" key="3">
    <source>
        <dbReference type="Google" id="ProtNLM"/>
    </source>
</evidence>
<reference evidence="1 2" key="1">
    <citation type="submission" date="2020-08" db="EMBL/GenBank/DDBJ databases">
        <title>Sequencing the genomes of 1000 actinobacteria strains.</title>
        <authorList>
            <person name="Klenk H.-P."/>
        </authorList>
    </citation>
    <scope>NUCLEOTIDE SEQUENCE [LARGE SCALE GENOMIC DNA]</scope>
    <source>
        <strain evidence="1 2">DSM 45486</strain>
    </source>
</reference>
<dbReference type="SUPFAM" id="SSF51726">
    <property type="entry name" value="UROD/MetE-like"/>
    <property type="match status" value="1"/>
</dbReference>
<evidence type="ECO:0000313" key="2">
    <source>
        <dbReference type="Proteomes" id="UP000552097"/>
    </source>
</evidence>
<accession>A0A7W9M0F7</accession>
<organism evidence="1 2">
    <name type="scientific">Saccharothrix ecbatanensis</name>
    <dbReference type="NCBI Taxonomy" id="1105145"/>
    <lineage>
        <taxon>Bacteria</taxon>
        <taxon>Bacillati</taxon>
        <taxon>Actinomycetota</taxon>
        <taxon>Actinomycetes</taxon>
        <taxon>Pseudonocardiales</taxon>
        <taxon>Pseudonocardiaceae</taxon>
        <taxon>Saccharothrix</taxon>
    </lineage>
</organism>
<proteinExistence type="predicted"/>
<protein>
    <recommendedName>
        <fullName evidence="3">5-methyltetrahydropteroyltriglutamate--homocysteine methyltransferase</fullName>
    </recommendedName>
</protein>
<dbReference type="EMBL" id="JACHMO010000001">
    <property type="protein sequence ID" value="MBB5802904.1"/>
    <property type="molecule type" value="Genomic_DNA"/>
</dbReference>
<gene>
    <name evidence="1" type="ORF">F4560_002672</name>
</gene>
<dbReference type="RefSeq" id="WP_184919908.1">
    <property type="nucleotide sequence ID" value="NZ_JACHMO010000001.1"/>
</dbReference>
<dbReference type="Gene3D" id="3.20.20.210">
    <property type="match status" value="1"/>
</dbReference>
<keyword evidence="2" id="KW-1185">Reference proteome</keyword>